<evidence type="ECO:0000313" key="2">
    <source>
        <dbReference type="Proteomes" id="UP001165363"/>
    </source>
</evidence>
<proteinExistence type="predicted"/>
<gene>
    <name evidence="1" type="ORF">LZ536_04110</name>
</gene>
<name>A0ABT0RKC2_9SPHN</name>
<accession>A0ABT0RKC2</accession>
<dbReference type="Proteomes" id="UP001165363">
    <property type="component" value="Unassembled WGS sequence"/>
</dbReference>
<comment type="caution">
    <text evidence="1">The sequence shown here is derived from an EMBL/GenBank/DDBJ whole genome shotgun (WGS) entry which is preliminary data.</text>
</comment>
<organism evidence="1 2">
    <name type="scientific">Sphingomonas alba</name>
    <dbReference type="NCBI Taxonomy" id="2908208"/>
    <lineage>
        <taxon>Bacteria</taxon>
        <taxon>Pseudomonadati</taxon>
        <taxon>Pseudomonadota</taxon>
        <taxon>Alphaproteobacteria</taxon>
        <taxon>Sphingomonadales</taxon>
        <taxon>Sphingomonadaceae</taxon>
        <taxon>Sphingomonas</taxon>
    </lineage>
</organism>
<keyword evidence="2" id="KW-1185">Reference proteome</keyword>
<protein>
    <submittedName>
        <fullName evidence="1">Uncharacterized protein</fullName>
    </submittedName>
</protein>
<dbReference type="EMBL" id="JAMGBD010000001">
    <property type="protein sequence ID" value="MCL6683089.1"/>
    <property type="molecule type" value="Genomic_DNA"/>
</dbReference>
<reference evidence="1" key="1">
    <citation type="submission" date="2022-05" db="EMBL/GenBank/DDBJ databases">
        <authorList>
            <person name="Jo J.-H."/>
            <person name="Im W.-T."/>
        </authorList>
    </citation>
    <scope>NUCLEOTIDE SEQUENCE</scope>
    <source>
        <strain evidence="1">SE158</strain>
    </source>
</reference>
<dbReference type="RefSeq" id="WP_249847033.1">
    <property type="nucleotide sequence ID" value="NZ_JAMGBD010000001.1"/>
</dbReference>
<evidence type="ECO:0000313" key="1">
    <source>
        <dbReference type="EMBL" id="MCL6683089.1"/>
    </source>
</evidence>
<sequence length="64" mass="6859">MKFAPPFADTFALDALDLAAQPHDFGLGRRQGQFVAMTGESQEAGQSFCFGKGSRRLGEPAILV</sequence>